<evidence type="ECO:0000313" key="2">
    <source>
        <dbReference type="EMBL" id="ANY82660.1"/>
    </source>
</evidence>
<gene>
    <name evidence="2" type="ORF">BB934_30830</name>
</gene>
<keyword evidence="2" id="KW-0614">Plasmid</keyword>
<protein>
    <submittedName>
        <fullName evidence="2">Uncharacterized protein</fullName>
    </submittedName>
</protein>
<feature type="signal peptide" evidence="1">
    <location>
        <begin position="1"/>
        <end position="24"/>
    </location>
</feature>
<dbReference type="RefSeq" id="WP_099513765.1">
    <property type="nucleotide sequence ID" value="NZ_CP016617.1"/>
</dbReference>
<dbReference type="AlphaFoldDB" id="A0A1B2ERQ7"/>
<organism evidence="2">
    <name type="scientific">Microvirga ossetica</name>
    <dbReference type="NCBI Taxonomy" id="1882682"/>
    <lineage>
        <taxon>Bacteria</taxon>
        <taxon>Pseudomonadati</taxon>
        <taxon>Pseudomonadota</taxon>
        <taxon>Alphaproteobacteria</taxon>
        <taxon>Hyphomicrobiales</taxon>
        <taxon>Methylobacteriaceae</taxon>
        <taxon>Microvirga</taxon>
    </lineage>
</organism>
<sequence length="93" mass="9425">MPRRPLFILAATALVLTTAGPALAACGSTLVVQVGVLSGDPEKDTFGLLCGPADVERTSALTSSAHNEILQVGANTGEAEKDTLGYLQTAAAQ</sequence>
<dbReference type="KEGG" id="moc:BB934_30830"/>
<geneLocation type="plasmid" evidence="2">
    <name>unnamed1</name>
</geneLocation>
<proteinExistence type="predicted"/>
<keyword evidence="1" id="KW-0732">Signal</keyword>
<accession>A0A1B2ERQ7</accession>
<reference evidence="2" key="1">
    <citation type="submission" date="2016-07" db="EMBL/GenBank/DDBJ databases">
        <title>Microvirga ossetica sp. nov. a new species of rhizobia isolated from root nodules of the legume species Vicia alpestris Steven originated from North Ossetia region in the Caucasus.</title>
        <authorList>
            <person name="Safronova V.I."/>
            <person name="Kuznetsova I.G."/>
            <person name="Sazanova A.L."/>
            <person name="Belimov A."/>
            <person name="Andronov E."/>
            <person name="Osledkin Y.S."/>
            <person name="Onishchuk O.P."/>
            <person name="Kurchak O.N."/>
            <person name="Shaposhnikov A.I."/>
            <person name="Willems A."/>
            <person name="Tikhonovich I.A."/>
        </authorList>
    </citation>
    <scope>NUCLEOTIDE SEQUENCE [LARGE SCALE GENOMIC DNA]</scope>
    <source>
        <strain evidence="2">V5/3M</strain>
        <plasmid evidence="2">unnamed1</plasmid>
    </source>
</reference>
<name>A0A1B2ERQ7_9HYPH</name>
<dbReference type="EMBL" id="CP016617">
    <property type="protein sequence ID" value="ANY82660.1"/>
    <property type="molecule type" value="Genomic_DNA"/>
</dbReference>
<feature type="chain" id="PRO_5008536146" evidence="1">
    <location>
        <begin position="25"/>
        <end position="93"/>
    </location>
</feature>
<dbReference type="PROSITE" id="PS51257">
    <property type="entry name" value="PROKAR_LIPOPROTEIN"/>
    <property type="match status" value="1"/>
</dbReference>
<dbReference type="OrthoDB" id="8000869at2"/>
<evidence type="ECO:0000256" key="1">
    <source>
        <dbReference type="SAM" id="SignalP"/>
    </source>
</evidence>